<gene>
    <name evidence="3" type="ORF">KFE25_006723</name>
</gene>
<feature type="compositionally biased region" description="Low complexity" evidence="1">
    <location>
        <begin position="179"/>
        <end position="194"/>
    </location>
</feature>
<dbReference type="InterPro" id="IPR027328">
    <property type="entry name" value="MAPRE"/>
</dbReference>
<organism evidence="3 4">
    <name type="scientific">Diacronema lutheri</name>
    <name type="common">Unicellular marine alga</name>
    <name type="synonym">Monochrysis lutheri</name>
    <dbReference type="NCBI Taxonomy" id="2081491"/>
    <lineage>
        <taxon>Eukaryota</taxon>
        <taxon>Haptista</taxon>
        <taxon>Haptophyta</taxon>
        <taxon>Pavlovophyceae</taxon>
        <taxon>Pavlovales</taxon>
        <taxon>Pavlovaceae</taxon>
        <taxon>Diacronema</taxon>
    </lineage>
</organism>
<dbReference type="GO" id="GO:0008017">
    <property type="term" value="F:microtubule binding"/>
    <property type="evidence" value="ECO:0007669"/>
    <property type="project" value="InterPro"/>
</dbReference>
<feature type="compositionally biased region" description="Low complexity" evidence="1">
    <location>
        <begin position="210"/>
        <end position="235"/>
    </location>
</feature>
<keyword evidence="4" id="KW-1185">Reference proteome</keyword>
<dbReference type="SUPFAM" id="SSF47576">
    <property type="entry name" value="Calponin-homology domain, CH-domain"/>
    <property type="match status" value="1"/>
</dbReference>
<feature type="compositionally biased region" description="Basic residues" evidence="1">
    <location>
        <begin position="150"/>
        <end position="161"/>
    </location>
</feature>
<evidence type="ECO:0000313" key="4">
    <source>
        <dbReference type="Proteomes" id="UP000751190"/>
    </source>
</evidence>
<proteinExistence type="predicted"/>
<feature type="compositionally biased region" description="Basic and acidic residues" evidence="1">
    <location>
        <begin position="45"/>
        <end position="61"/>
    </location>
</feature>
<sequence length="390" mass="42201">MVSAEADAELSMAGRIAKARLDKARAKDSTPAIEVEPLLDDGEHDAELESDKREAEARADEKDDEVLAATLIASAFRGRKVRVKITTQHSSATYIQKNERGRQTRKRLLVVPLAGPLDLADRLPSARDPTFDLRRDATAAPALDVGGKAKQLRAARPRLARRSGAEAHAAPSNVRPHSPAKAAASATAAGASPTKGRERRRTPSKESVRSHLSSTSSASAVPRAAAARAAPGAMAGKPPWLADTEKVGIMNPSLNRSKRDIIEWIQRDLAQPNFTEIKQLHTGAVFAQILDRMFPGTVRLERVAFNVSNEVEIVKNWNVVQAALVRNQVSRGFDVPKLMLPNAVILLLEAAQWLYLAVENQHKAGQLPAYNAAARLAECKVKPILGAGRK</sequence>
<feature type="region of interest" description="Disordered" evidence="1">
    <location>
        <begin position="142"/>
        <end position="240"/>
    </location>
</feature>
<evidence type="ECO:0000259" key="2">
    <source>
        <dbReference type="PROSITE" id="PS50021"/>
    </source>
</evidence>
<evidence type="ECO:0000256" key="1">
    <source>
        <dbReference type="SAM" id="MobiDB-lite"/>
    </source>
</evidence>
<dbReference type="InterPro" id="IPR001715">
    <property type="entry name" value="CH_dom"/>
</dbReference>
<comment type="caution">
    <text evidence="3">The sequence shown here is derived from an EMBL/GenBank/DDBJ whole genome shotgun (WGS) entry which is preliminary data.</text>
</comment>
<dbReference type="PANTHER" id="PTHR10623">
    <property type="entry name" value="MICROTUBULE-ASSOCIATED PROTEIN RP/EB FAMILY MEMBER"/>
    <property type="match status" value="1"/>
</dbReference>
<feature type="region of interest" description="Disordered" evidence="1">
    <location>
        <begin position="20"/>
        <end position="62"/>
    </location>
</feature>
<feature type="domain" description="Calponin-homology (CH)" evidence="2">
    <location>
        <begin position="255"/>
        <end position="359"/>
    </location>
</feature>
<dbReference type="Gene3D" id="1.20.5.190">
    <property type="match status" value="1"/>
</dbReference>
<dbReference type="Proteomes" id="UP000751190">
    <property type="component" value="Unassembled WGS sequence"/>
</dbReference>
<dbReference type="Gene3D" id="1.10.418.10">
    <property type="entry name" value="Calponin-like domain"/>
    <property type="match status" value="1"/>
</dbReference>
<reference evidence="3" key="1">
    <citation type="submission" date="2021-05" db="EMBL/GenBank/DDBJ databases">
        <title>The genome of the haptophyte Pavlova lutheri (Diacronema luteri, Pavlovales) - a model for lipid biosynthesis in eukaryotic algae.</title>
        <authorList>
            <person name="Hulatt C.J."/>
            <person name="Posewitz M.C."/>
        </authorList>
    </citation>
    <scope>NUCLEOTIDE SEQUENCE</scope>
    <source>
        <strain evidence="3">NIVA-4/92</strain>
    </source>
</reference>
<evidence type="ECO:0000313" key="3">
    <source>
        <dbReference type="EMBL" id="KAG8467671.1"/>
    </source>
</evidence>
<dbReference type="EMBL" id="JAGTXO010000005">
    <property type="protein sequence ID" value="KAG8467671.1"/>
    <property type="molecule type" value="Genomic_DNA"/>
</dbReference>
<accession>A0A8J5XRF3</accession>
<dbReference type="AlphaFoldDB" id="A0A8J5XRF3"/>
<protein>
    <recommendedName>
        <fullName evidence="2">Calponin-homology (CH) domain-containing protein</fullName>
    </recommendedName>
</protein>
<dbReference type="OrthoDB" id="7870873at2759"/>
<dbReference type="InterPro" id="IPR036872">
    <property type="entry name" value="CH_dom_sf"/>
</dbReference>
<dbReference type="PROSITE" id="PS50021">
    <property type="entry name" value="CH"/>
    <property type="match status" value="1"/>
</dbReference>
<name>A0A8J5XRF3_DIALT</name>